<accession>A0A8H4MXX4</accession>
<dbReference type="Proteomes" id="UP000572817">
    <property type="component" value="Unassembled WGS sequence"/>
</dbReference>
<evidence type="ECO:0000313" key="3">
    <source>
        <dbReference type="EMBL" id="KAF4303114.1"/>
    </source>
</evidence>
<sequence>MATASPPRASPTPASTSAAPAETPVYTYHCVCTQLLFATTTPLSSLPRRGASNPDTTPLDRAYILPLPTRPPEEDDEDRHYALLLHVQPDRDRKPRIVQREDGLEKRYPQRCARCRCAVGYHLDWSHWGSEGEGKSGARGDVAYLLEGAVVGTEEMKRGEGGDTGAGR</sequence>
<evidence type="ECO:0000259" key="2">
    <source>
        <dbReference type="Pfam" id="PF25809"/>
    </source>
</evidence>
<organism evidence="3 4">
    <name type="scientific">Botryosphaeria dothidea</name>
    <dbReference type="NCBI Taxonomy" id="55169"/>
    <lineage>
        <taxon>Eukaryota</taxon>
        <taxon>Fungi</taxon>
        <taxon>Dikarya</taxon>
        <taxon>Ascomycota</taxon>
        <taxon>Pezizomycotina</taxon>
        <taxon>Dothideomycetes</taxon>
        <taxon>Dothideomycetes incertae sedis</taxon>
        <taxon>Botryosphaeriales</taxon>
        <taxon>Botryosphaeriaceae</taxon>
        <taxon>Botryosphaeria</taxon>
    </lineage>
</organism>
<reference evidence="3" key="1">
    <citation type="submission" date="2020-04" db="EMBL/GenBank/DDBJ databases">
        <title>Genome Assembly and Annotation of Botryosphaeria dothidea sdau 11-99, a Latent Pathogen of Apple Fruit Ring Rot in China.</title>
        <authorList>
            <person name="Yu C."/>
            <person name="Diao Y."/>
            <person name="Lu Q."/>
            <person name="Zhao J."/>
            <person name="Cui S."/>
            <person name="Peng C."/>
            <person name="He B."/>
            <person name="Liu H."/>
        </authorList>
    </citation>
    <scope>NUCLEOTIDE SEQUENCE [LARGE SCALE GENOMIC DNA]</scope>
    <source>
        <strain evidence="3">Sdau11-99</strain>
    </source>
</reference>
<dbReference type="OrthoDB" id="418131at2759"/>
<proteinExistence type="predicted"/>
<name>A0A8H4MXX4_9PEZI</name>
<comment type="caution">
    <text evidence="3">The sequence shown here is derived from an EMBL/GenBank/DDBJ whole genome shotgun (WGS) entry which is preliminary data.</text>
</comment>
<dbReference type="EMBL" id="WWBZ02000062">
    <property type="protein sequence ID" value="KAF4303114.1"/>
    <property type="molecule type" value="Genomic_DNA"/>
</dbReference>
<gene>
    <name evidence="3" type="ORF">GTA08_BOTSDO09109</name>
</gene>
<dbReference type="InterPro" id="IPR057965">
    <property type="entry name" value="STEEP1_dom"/>
</dbReference>
<dbReference type="AlphaFoldDB" id="A0A8H4MXX4"/>
<feature type="region of interest" description="Disordered" evidence="1">
    <location>
        <begin position="1"/>
        <end position="20"/>
    </location>
</feature>
<feature type="domain" description="STEEP1" evidence="2">
    <location>
        <begin position="21"/>
        <end position="157"/>
    </location>
</feature>
<evidence type="ECO:0000313" key="4">
    <source>
        <dbReference type="Proteomes" id="UP000572817"/>
    </source>
</evidence>
<protein>
    <recommendedName>
        <fullName evidence="2">STEEP1 domain-containing protein</fullName>
    </recommendedName>
</protein>
<dbReference type="Pfam" id="PF25809">
    <property type="entry name" value="STEEP1"/>
    <property type="match status" value="1"/>
</dbReference>
<keyword evidence="4" id="KW-1185">Reference proteome</keyword>
<evidence type="ECO:0000256" key="1">
    <source>
        <dbReference type="SAM" id="MobiDB-lite"/>
    </source>
</evidence>